<dbReference type="SUPFAM" id="SSF53335">
    <property type="entry name" value="S-adenosyl-L-methionine-dependent methyltransferases"/>
    <property type="match status" value="1"/>
</dbReference>
<evidence type="ECO:0000256" key="13">
    <source>
        <dbReference type="SAM" id="MobiDB-lite"/>
    </source>
</evidence>
<feature type="binding site" evidence="11">
    <location>
        <position position="145"/>
    </location>
    <ligand>
        <name>S-adenosyl-L-methionine</name>
        <dbReference type="ChEBI" id="CHEBI:59789"/>
    </ligand>
</feature>
<comment type="catalytic activity">
    <reaction evidence="10 11">
        <text>uridine(2552) in 23S rRNA + S-adenosyl-L-methionine = 2'-O-methyluridine(2552) in 23S rRNA + S-adenosyl-L-homocysteine + H(+)</text>
        <dbReference type="Rhea" id="RHEA:42720"/>
        <dbReference type="Rhea" id="RHEA-COMP:10202"/>
        <dbReference type="Rhea" id="RHEA-COMP:10203"/>
        <dbReference type="ChEBI" id="CHEBI:15378"/>
        <dbReference type="ChEBI" id="CHEBI:57856"/>
        <dbReference type="ChEBI" id="CHEBI:59789"/>
        <dbReference type="ChEBI" id="CHEBI:65315"/>
        <dbReference type="ChEBI" id="CHEBI:74478"/>
        <dbReference type="EC" id="2.1.1.166"/>
    </reaction>
</comment>
<evidence type="ECO:0000256" key="9">
    <source>
        <dbReference type="ARBA" id="ARBA00042745"/>
    </source>
</evidence>
<evidence type="ECO:0000256" key="11">
    <source>
        <dbReference type="HAMAP-Rule" id="MF_01547"/>
    </source>
</evidence>
<evidence type="ECO:0000256" key="1">
    <source>
        <dbReference type="ARBA" id="ARBA00022552"/>
    </source>
</evidence>
<evidence type="ECO:0000256" key="12">
    <source>
        <dbReference type="PIRSR" id="PIRSR005461-1"/>
    </source>
</evidence>
<keyword evidence="4 11" id="KW-0949">S-adenosyl-L-methionine</keyword>
<evidence type="ECO:0000256" key="4">
    <source>
        <dbReference type="ARBA" id="ARBA00022691"/>
    </source>
</evidence>
<evidence type="ECO:0000256" key="5">
    <source>
        <dbReference type="ARBA" id="ARBA00037569"/>
    </source>
</evidence>
<evidence type="ECO:0000256" key="3">
    <source>
        <dbReference type="ARBA" id="ARBA00022679"/>
    </source>
</evidence>
<protein>
    <recommendedName>
        <fullName evidence="7 11">Ribosomal RNA large subunit methyltransferase E</fullName>
        <ecNumber evidence="6 11">2.1.1.166</ecNumber>
    </recommendedName>
    <alternativeName>
        <fullName evidence="9 11">23S rRNA Um2552 methyltransferase</fullName>
    </alternativeName>
    <alternativeName>
        <fullName evidence="8 11">rRNA (uridine-2'-O-)-methyltransferase</fullName>
    </alternativeName>
</protein>
<evidence type="ECO:0000313" key="15">
    <source>
        <dbReference type="EMBL" id="ALG70939.1"/>
    </source>
</evidence>
<dbReference type="GO" id="GO:0005737">
    <property type="term" value="C:cytoplasm"/>
    <property type="evidence" value="ECO:0007669"/>
    <property type="project" value="UniProtKB-SubCell"/>
</dbReference>
<dbReference type="PIRSF" id="PIRSF005461">
    <property type="entry name" value="23S_rRNA_mtase"/>
    <property type="match status" value="1"/>
</dbReference>
<keyword evidence="16" id="KW-1185">Reference proteome</keyword>
<dbReference type="PANTHER" id="PTHR10920">
    <property type="entry name" value="RIBOSOMAL RNA METHYLTRANSFERASE"/>
    <property type="match status" value="1"/>
</dbReference>
<dbReference type="Proteomes" id="UP000069935">
    <property type="component" value="Chromosome 1"/>
</dbReference>
<dbReference type="InterPro" id="IPR029063">
    <property type="entry name" value="SAM-dependent_MTases_sf"/>
</dbReference>
<dbReference type="InterPro" id="IPR015507">
    <property type="entry name" value="rRNA-MeTfrase_E"/>
</dbReference>
<evidence type="ECO:0000256" key="6">
    <source>
        <dbReference type="ARBA" id="ARBA00038861"/>
    </source>
</evidence>
<feature type="compositionally biased region" description="Basic residues" evidence="13">
    <location>
        <begin position="11"/>
        <end position="23"/>
    </location>
</feature>
<dbReference type="InterPro" id="IPR002877">
    <property type="entry name" value="RNA_MeTrfase_FtsJ_dom"/>
</dbReference>
<dbReference type="InterPro" id="IPR050082">
    <property type="entry name" value="RNA_methyltr_RlmE"/>
</dbReference>
<dbReference type="Pfam" id="PF01728">
    <property type="entry name" value="FtsJ"/>
    <property type="match status" value="1"/>
</dbReference>
<dbReference type="RefSeq" id="WP_045580705.1">
    <property type="nucleotide sequence ID" value="NZ_CP012401.1"/>
</dbReference>
<accession>A0AAC8VWU2</accession>
<sequence length="243" mass="26196">MTDKTPSSRPGGRRATVRVKTAGKRTESSKRWLERHLNDPYVAEATKRGYRSRAAFKLLQLDEKFRLLGPGKRVVDLGAAPGGWTQIAVDKVQAAKEGWKVVGLDILPMDPVPGATIMQADFLEEGAAEALKEALGGQADLVLSDMAAPTTGHQQTDHLRIMGLAEAAYDFAEEVLAPGGAFVAKLFQGGAERSLLDRLRRDFAVVKHAKPPASRAESSETYVVATGFRGGNAGDRADDRVED</sequence>
<comment type="function">
    <text evidence="5 11">Specifically methylates the uridine in position 2552 of 23S rRNA at the 2'-O position of the ribose in the fully assembled 50S ribosomal subunit.</text>
</comment>
<organism evidence="15 16">
    <name type="scientific">Azospirillum thiophilum</name>
    <dbReference type="NCBI Taxonomy" id="528244"/>
    <lineage>
        <taxon>Bacteria</taxon>
        <taxon>Pseudomonadati</taxon>
        <taxon>Pseudomonadota</taxon>
        <taxon>Alphaproteobacteria</taxon>
        <taxon>Rhodospirillales</taxon>
        <taxon>Azospirillaceae</taxon>
        <taxon>Azospirillum</taxon>
    </lineage>
</organism>
<feature type="binding site" evidence="11">
    <location>
        <position position="121"/>
    </location>
    <ligand>
        <name>S-adenosyl-L-methionine</name>
        <dbReference type="ChEBI" id="CHEBI:59789"/>
    </ligand>
</feature>
<keyword evidence="11" id="KW-0963">Cytoplasm</keyword>
<dbReference type="HAMAP" id="MF_01547">
    <property type="entry name" value="RNA_methyltr_E"/>
    <property type="match status" value="1"/>
</dbReference>
<evidence type="ECO:0000313" key="16">
    <source>
        <dbReference type="Proteomes" id="UP000069935"/>
    </source>
</evidence>
<feature type="domain" description="Ribosomal RNA methyltransferase FtsJ" evidence="14">
    <location>
        <begin position="50"/>
        <end position="228"/>
    </location>
</feature>
<feature type="binding site" evidence="11">
    <location>
        <position position="105"/>
    </location>
    <ligand>
        <name>S-adenosyl-L-methionine</name>
        <dbReference type="ChEBI" id="CHEBI:59789"/>
    </ligand>
</feature>
<evidence type="ECO:0000256" key="8">
    <source>
        <dbReference type="ARBA" id="ARBA00041995"/>
    </source>
</evidence>
<gene>
    <name evidence="11" type="primary">rlmE</name>
    <name evidence="11" type="synonym">ftsJ</name>
    <name evidence="11" type="synonym">rrmJ</name>
    <name evidence="15" type="ORF">AL072_08455</name>
</gene>
<evidence type="ECO:0000256" key="7">
    <source>
        <dbReference type="ARBA" id="ARBA00041129"/>
    </source>
</evidence>
<reference evidence="15 16" key="2">
    <citation type="journal article" date="2016" name="Genome Announc.">
        <title>Complete Genome Sequence of a Strain of Azospirillum thiophilum Isolated from a Sulfide Spring.</title>
        <authorList>
            <person name="Fomenkov A."/>
            <person name="Vincze T."/>
            <person name="Grabovich M."/>
            <person name="Anton B.P."/>
            <person name="Dubinina G."/>
            <person name="Orlova M."/>
            <person name="Belousova E."/>
            <person name="Roberts R.J."/>
        </authorList>
    </citation>
    <scope>NUCLEOTIDE SEQUENCE [LARGE SCALE GENOMIC DNA]</scope>
    <source>
        <strain evidence="15 16">BV-S</strain>
    </source>
</reference>
<feature type="binding site" evidence="11">
    <location>
        <position position="82"/>
    </location>
    <ligand>
        <name>S-adenosyl-L-methionine</name>
        <dbReference type="ChEBI" id="CHEBI:59789"/>
    </ligand>
</feature>
<dbReference type="KEGG" id="ati:AL072_08455"/>
<dbReference type="AlphaFoldDB" id="A0AAC8VWU2"/>
<evidence type="ECO:0000256" key="10">
    <source>
        <dbReference type="ARBA" id="ARBA00048970"/>
    </source>
</evidence>
<name>A0AAC8VWU2_9PROT</name>
<comment type="similarity">
    <text evidence="11">Belongs to the class I-like SAM-binding methyltransferase superfamily. RNA methyltransferase RlmE family.</text>
</comment>
<keyword evidence="2 11" id="KW-0489">Methyltransferase</keyword>
<keyword evidence="1 11" id="KW-0698">rRNA processing</keyword>
<evidence type="ECO:0000256" key="2">
    <source>
        <dbReference type="ARBA" id="ARBA00022603"/>
    </source>
</evidence>
<comment type="subcellular location">
    <subcellularLocation>
        <location evidence="11">Cytoplasm</location>
    </subcellularLocation>
</comment>
<dbReference type="PANTHER" id="PTHR10920:SF18">
    <property type="entry name" value="RRNA METHYLTRANSFERASE 2, MITOCHONDRIAL"/>
    <property type="match status" value="1"/>
</dbReference>
<proteinExistence type="inferred from homology"/>
<dbReference type="Gene3D" id="3.40.50.150">
    <property type="entry name" value="Vaccinia Virus protein VP39"/>
    <property type="match status" value="1"/>
</dbReference>
<evidence type="ECO:0000259" key="14">
    <source>
        <dbReference type="Pfam" id="PF01728"/>
    </source>
</evidence>
<dbReference type="EC" id="2.1.1.166" evidence="6 11"/>
<feature type="binding site" evidence="11">
    <location>
        <position position="84"/>
    </location>
    <ligand>
        <name>S-adenosyl-L-methionine</name>
        <dbReference type="ChEBI" id="CHEBI:59789"/>
    </ligand>
</feature>
<dbReference type="GO" id="GO:0008650">
    <property type="term" value="F:rRNA (uridine-2'-O-)-methyltransferase activity"/>
    <property type="evidence" value="ECO:0007669"/>
    <property type="project" value="UniProtKB-UniRule"/>
</dbReference>
<keyword evidence="3 11" id="KW-0808">Transferase</keyword>
<dbReference type="EMBL" id="CP012401">
    <property type="protein sequence ID" value="ALG70939.1"/>
    <property type="molecule type" value="Genomic_DNA"/>
</dbReference>
<feature type="active site" description="Proton acceptor" evidence="11 12">
    <location>
        <position position="185"/>
    </location>
</feature>
<reference evidence="16" key="1">
    <citation type="submission" date="2015-08" db="EMBL/GenBank/DDBJ databases">
        <title>Complete Genome Sequence of Azospirillum thiophilum BV-S.</title>
        <authorList>
            <person name="Fomenkov A."/>
            <person name="Vincze T."/>
            <person name="Grabovich M."/>
            <person name="Dubinina G."/>
            <person name="Orlova M."/>
            <person name="Belousova E."/>
            <person name="Roberts R.J."/>
        </authorList>
    </citation>
    <scope>NUCLEOTIDE SEQUENCE [LARGE SCALE GENOMIC DNA]</scope>
    <source>
        <strain evidence="16">BV-S</strain>
    </source>
</reference>
<feature type="region of interest" description="Disordered" evidence="13">
    <location>
        <begin position="1"/>
        <end position="31"/>
    </location>
</feature>